<protein>
    <recommendedName>
        <fullName evidence="3">Restriction endonuclease</fullName>
    </recommendedName>
</protein>
<dbReference type="RefSeq" id="WP_309481617.1">
    <property type="nucleotide sequence ID" value="NZ_CP133720.1"/>
</dbReference>
<organism evidence="1 2">
    <name type="scientific">Undibacterium cyanobacteriorum</name>
    <dbReference type="NCBI Taxonomy" id="3073561"/>
    <lineage>
        <taxon>Bacteria</taxon>
        <taxon>Pseudomonadati</taxon>
        <taxon>Pseudomonadota</taxon>
        <taxon>Betaproteobacteria</taxon>
        <taxon>Burkholderiales</taxon>
        <taxon>Oxalobacteraceae</taxon>
        <taxon>Undibacterium</taxon>
    </lineage>
</organism>
<name>A0ABY9RHI4_9BURK</name>
<sequence length="252" mass="29696">MYIFRTEKHVNPRFKEHDLLCDRLVEICHDWEKELDHYISKTENLFGRPELPWQMNERVIVSSLVSSIAKNNNECILAEELPITKSTKSDLGRCDLWAHIPFEDDHPFNFYLEAKKFIKEKRPNDLRKILLEPRGIHRMFHDYVKSIGKLSQISTQQEGRKHQHYVIGMICIPICGRPPKKDIQDCLDDVFTKRITLKNIEDDKTFPQKRLMARFPTVGFYYEPTMHEQQSSMLVTFTVLGSSRSRSNVLSD</sequence>
<keyword evidence="2" id="KW-1185">Reference proteome</keyword>
<proteinExistence type="predicted"/>
<evidence type="ECO:0000313" key="1">
    <source>
        <dbReference type="EMBL" id="WMW80124.1"/>
    </source>
</evidence>
<dbReference type="EMBL" id="CP133720">
    <property type="protein sequence ID" value="WMW80124.1"/>
    <property type="molecule type" value="Genomic_DNA"/>
</dbReference>
<accession>A0ABY9RHI4</accession>
<reference evidence="1" key="1">
    <citation type="submission" date="2023-09" db="EMBL/GenBank/DDBJ databases">
        <title>Undibacterium sp. 20NA77.5 isolated from freshwater.</title>
        <authorList>
            <person name="Le V."/>
            <person name="Ko S.-R."/>
            <person name="Ahn C.-Y."/>
            <person name="Oh H.-M."/>
        </authorList>
    </citation>
    <scope>NUCLEOTIDE SEQUENCE</scope>
    <source>
        <strain evidence="1">20NA77.5</strain>
    </source>
</reference>
<evidence type="ECO:0008006" key="3">
    <source>
        <dbReference type="Google" id="ProtNLM"/>
    </source>
</evidence>
<gene>
    <name evidence="1" type="ORF">RF679_15945</name>
</gene>
<dbReference type="Proteomes" id="UP001181355">
    <property type="component" value="Chromosome"/>
</dbReference>
<evidence type="ECO:0000313" key="2">
    <source>
        <dbReference type="Proteomes" id="UP001181355"/>
    </source>
</evidence>